<dbReference type="EMBL" id="AVBH01000154">
    <property type="protein sequence ID" value="KGO97982.1"/>
    <property type="molecule type" value="Genomic_DNA"/>
</dbReference>
<comment type="caution">
    <text evidence="2">The sequence shown here is derived from an EMBL/GenBank/DDBJ whole genome shotgun (WGS) entry which is preliminary data.</text>
</comment>
<proteinExistence type="predicted"/>
<dbReference type="AlphaFoldDB" id="A0A0A0M7K7"/>
<accession>A0A0A0M7K7</accession>
<reference evidence="2 3" key="1">
    <citation type="submission" date="2013-08" db="EMBL/GenBank/DDBJ databases">
        <title>Genomic analysis of Lysobacter defluvii.</title>
        <authorList>
            <person name="Wang Q."/>
            <person name="Wang G."/>
        </authorList>
    </citation>
    <scope>NUCLEOTIDE SEQUENCE [LARGE SCALE GENOMIC DNA]</scope>
    <source>
        <strain evidence="2 3">IMMIB APB-9</strain>
    </source>
</reference>
<evidence type="ECO:0000313" key="3">
    <source>
        <dbReference type="Proteomes" id="UP000030003"/>
    </source>
</evidence>
<gene>
    <name evidence="2" type="ORF">N791_14635</name>
</gene>
<feature type="compositionally biased region" description="Basic and acidic residues" evidence="1">
    <location>
        <begin position="1"/>
        <end position="26"/>
    </location>
</feature>
<dbReference type="eggNOG" id="ENOG5032Y6R">
    <property type="taxonomic scope" value="Bacteria"/>
</dbReference>
<feature type="region of interest" description="Disordered" evidence="1">
    <location>
        <begin position="1"/>
        <end position="34"/>
    </location>
</feature>
<dbReference type="STRING" id="1385515.GCA_000423325_00688"/>
<organism evidence="2 3">
    <name type="scientific">Lysobacter defluvii IMMIB APB-9 = DSM 18482</name>
    <dbReference type="NCBI Taxonomy" id="1385515"/>
    <lineage>
        <taxon>Bacteria</taxon>
        <taxon>Pseudomonadati</taxon>
        <taxon>Pseudomonadota</taxon>
        <taxon>Gammaproteobacteria</taxon>
        <taxon>Lysobacterales</taxon>
        <taxon>Lysobacteraceae</taxon>
        <taxon>Novilysobacter</taxon>
    </lineage>
</organism>
<dbReference type="Proteomes" id="UP000030003">
    <property type="component" value="Unassembled WGS sequence"/>
</dbReference>
<evidence type="ECO:0000256" key="1">
    <source>
        <dbReference type="SAM" id="MobiDB-lite"/>
    </source>
</evidence>
<dbReference type="RefSeq" id="WP_027069181.1">
    <property type="nucleotide sequence ID" value="NZ_AUHT01000005.1"/>
</dbReference>
<keyword evidence="3" id="KW-1185">Reference proteome</keyword>
<dbReference type="OrthoDB" id="9808866at2"/>
<name>A0A0A0M7K7_9GAMM</name>
<sequence>MTAKHEAKQTTDHEEIRRWAEARDGRPASVKDTGDGEAGVLRIAFRDDPALEDISWDDFFDKFEEEELAFLYQEKTADGKPSRFFKLVNRE</sequence>
<protein>
    <recommendedName>
        <fullName evidence="4">1,4-alpha-glucan branching enzyme</fullName>
    </recommendedName>
</protein>
<evidence type="ECO:0008006" key="4">
    <source>
        <dbReference type="Google" id="ProtNLM"/>
    </source>
</evidence>
<evidence type="ECO:0000313" key="2">
    <source>
        <dbReference type="EMBL" id="KGO97982.1"/>
    </source>
</evidence>